<protein>
    <submittedName>
        <fullName evidence="2">Putative lipocalin-7 1</fullName>
    </submittedName>
</protein>
<evidence type="ECO:0000256" key="1">
    <source>
        <dbReference type="SAM" id="SignalP"/>
    </source>
</evidence>
<dbReference type="InterPro" id="IPR012674">
    <property type="entry name" value="Calycin"/>
</dbReference>
<sequence>MKACIRVALAVLCVITSCNAEEQCNCQPEGILETISEVLEYRDAWPFLISPDTLYLMRLPVHPHIGAIQCVISTLKDKTPTFPTVHRWILYIDAILGDVWQKKLVTLTMQNKTASKSSSSFTTTDFPIFGTIVPRGVLVVLEVPDYIVILSSGFGGRTGCAWWVKEGAKDNPLWHCRLIFDLFCGVSYRPIYNKEACDHLNEEKKKSVIDFWENFSPCWP</sequence>
<dbReference type="AlphaFoldDB" id="V5GLH5"/>
<feature type="signal peptide" evidence="1">
    <location>
        <begin position="1"/>
        <end position="20"/>
    </location>
</feature>
<proteinExistence type="evidence at transcript level"/>
<dbReference type="EMBL" id="GANP01013278">
    <property type="protein sequence ID" value="JAB71190.1"/>
    <property type="molecule type" value="mRNA"/>
</dbReference>
<accession>V5GLH5</accession>
<dbReference type="SUPFAM" id="SSF50814">
    <property type="entry name" value="Lipocalins"/>
    <property type="match status" value="1"/>
</dbReference>
<name>V5GLH5_IXORI</name>
<keyword evidence="1" id="KW-0732">Signal</keyword>
<evidence type="ECO:0000313" key="2">
    <source>
        <dbReference type="EMBL" id="JAB71190.1"/>
    </source>
</evidence>
<reference evidence="2" key="1">
    <citation type="journal article" date="2015" name="Sci. Rep.">
        <title>Tissue- and time-dependent transcription in Ixodes ricinus salivary glands and midguts when blood feeding on the vertebrate host.</title>
        <authorList>
            <person name="Kotsyfakis M."/>
            <person name="Schwarz A."/>
            <person name="Erhart J."/>
            <person name="Ribeiro J.M."/>
        </authorList>
    </citation>
    <scope>NUCLEOTIDE SEQUENCE</scope>
    <source>
        <tissue evidence="2">Salivary gland and midgut</tissue>
    </source>
</reference>
<dbReference type="PROSITE" id="PS51257">
    <property type="entry name" value="PROKAR_LIPOPROTEIN"/>
    <property type="match status" value="1"/>
</dbReference>
<feature type="chain" id="PRO_5004734053" evidence="1">
    <location>
        <begin position="21"/>
        <end position="220"/>
    </location>
</feature>
<organism evidence="2">
    <name type="scientific">Ixodes ricinus</name>
    <name type="common">Common tick</name>
    <name type="synonym">Acarus ricinus</name>
    <dbReference type="NCBI Taxonomy" id="34613"/>
    <lineage>
        <taxon>Eukaryota</taxon>
        <taxon>Metazoa</taxon>
        <taxon>Ecdysozoa</taxon>
        <taxon>Arthropoda</taxon>
        <taxon>Chelicerata</taxon>
        <taxon>Arachnida</taxon>
        <taxon>Acari</taxon>
        <taxon>Parasitiformes</taxon>
        <taxon>Ixodida</taxon>
        <taxon>Ixodoidea</taxon>
        <taxon>Ixodidae</taxon>
        <taxon>Ixodinae</taxon>
        <taxon>Ixodes</taxon>
    </lineage>
</organism>
<dbReference type="Gene3D" id="2.40.128.20">
    <property type="match status" value="1"/>
</dbReference>